<keyword evidence="2" id="KW-1185">Reference proteome</keyword>
<accession>A0A540MAF1</accession>
<evidence type="ECO:0000313" key="2">
    <source>
        <dbReference type="Proteomes" id="UP000315295"/>
    </source>
</evidence>
<protein>
    <submittedName>
        <fullName evidence="1">Uncharacterized protein</fullName>
    </submittedName>
</protein>
<proteinExistence type="predicted"/>
<dbReference type="Proteomes" id="UP000315295">
    <property type="component" value="Unassembled WGS sequence"/>
</dbReference>
<evidence type="ECO:0000313" key="1">
    <source>
        <dbReference type="EMBL" id="TQD95701.1"/>
    </source>
</evidence>
<gene>
    <name evidence="1" type="ORF">C1H46_018645</name>
</gene>
<name>A0A540MAF1_MALBA</name>
<comment type="caution">
    <text evidence="1">The sequence shown here is derived from an EMBL/GenBank/DDBJ whole genome shotgun (WGS) entry which is preliminary data.</text>
</comment>
<dbReference type="EMBL" id="VIEB01000307">
    <property type="protein sequence ID" value="TQD95701.1"/>
    <property type="molecule type" value="Genomic_DNA"/>
</dbReference>
<reference evidence="1 2" key="1">
    <citation type="journal article" date="2019" name="G3 (Bethesda)">
        <title>Sequencing of a Wild Apple (Malus baccata) Genome Unravels the Differences Between Cultivated and Wild Apple Species Regarding Disease Resistance and Cold Tolerance.</title>
        <authorList>
            <person name="Chen X."/>
        </authorList>
    </citation>
    <scope>NUCLEOTIDE SEQUENCE [LARGE SCALE GENOMIC DNA]</scope>
    <source>
        <strain evidence="2">cv. Shandingzi</strain>
        <tissue evidence="1">Leaves</tissue>
    </source>
</reference>
<sequence>MTWQKWRGCAIGSWGGYGGSQHASSTNFASPVTSPPRLCINVRVLRGLKNQVSGILFFSISPPPPPSSLSSSSSKSESILGLGLEQVLNPVTNVIGFGGATSILSFVLATMKLSKGSLGSCCLIIVEEDQQELHKYEPPTAPIFL</sequence>
<organism evidence="1 2">
    <name type="scientific">Malus baccata</name>
    <name type="common">Siberian crab apple</name>
    <name type="synonym">Pyrus baccata</name>
    <dbReference type="NCBI Taxonomy" id="106549"/>
    <lineage>
        <taxon>Eukaryota</taxon>
        <taxon>Viridiplantae</taxon>
        <taxon>Streptophyta</taxon>
        <taxon>Embryophyta</taxon>
        <taxon>Tracheophyta</taxon>
        <taxon>Spermatophyta</taxon>
        <taxon>Magnoliopsida</taxon>
        <taxon>eudicotyledons</taxon>
        <taxon>Gunneridae</taxon>
        <taxon>Pentapetalae</taxon>
        <taxon>rosids</taxon>
        <taxon>fabids</taxon>
        <taxon>Rosales</taxon>
        <taxon>Rosaceae</taxon>
        <taxon>Amygdaloideae</taxon>
        <taxon>Maleae</taxon>
        <taxon>Malus</taxon>
    </lineage>
</organism>
<dbReference type="AlphaFoldDB" id="A0A540MAF1"/>